<keyword evidence="1" id="KW-1133">Transmembrane helix</keyword>
<protein>
    <submittedName>
        <fullName evidence="2">Uncharacterized protein</fullName>
    </submittedName>
</protein>
<gene>
    <name evidence="2" type="ORF">A3D67_03490</name>
</gene>
<comment type="caution">
    <text evidence="2">The sequence shown here is derived from an EMBL/GenBank/DDBJ whole genome shotgun (WGS) entry which is preliminary data.</text>
</comment>
<evidence type="ECO:0000313" key="3">
    <source>
        <dbReference type="Proteomes" id="UP000178099"/>
    </source>
</evidence>
<keyword evidence="1" id="KW-0812">Transmembrane</keyword>
<evidence type="ECO:0000256" key="1">
    <source>
        <dbReference type="SAM" id="Phobius"/>
    </source>
</evidence>
<keyword evidence="1" id="KW-0472">Membrane</keyword>
<feature type="transmembrane region" description="Helical" evidence="1">
    <location>
        <begin position="51"/>
        <end position="71"/>
    </location>
</feature>
<dbReference type="AlphaFoldDB" id="A0A1G2D983"/>
<organism evidence="2 3">
    <name type="scientific">Candidatus Lloydbacteria bacterium RIFCSPHIGHO2_02_FULL_51_22</name>
    <dbReference type="NCBI Taxonomy" id="1798663"/>
    <lineage>
        <taxon>Bacteria</taxon>
        <taxon>Candidatus Lloydiibacteriota</taxon>
    </lineage>
</organism>
<dbReference type="EMBL" id="MHLN01000043">
    <property type="protein sequence ID" value="OGZ10179.1"/>
    <property type="molecule type" value="Genomic_DNA"/>
</dbReference>
<accession>A0A1G2D983</accession>
<proteinExistence type="predicted"/>
<sequence length="179" mass="19619">MFSRFVFASVVFFIVPSFAHSQILVGGGSYTSDLSFKEGGRKYSSGGGTNLLVGLSILPALIIVPSLEVSFESDSFQGKAMSVEARSLNAEIGFGLPFAEIYAKFGSGSADITRKSEADQRNWRGHFSKERYGIELGVHYLNVFFEQGRTSVGDFSGTPRLFGIKVRIPILSEPLVRFR</sequence>
<reference evidence="2 3" key="1">
    <citation type="journal article" date="2016" name="Nat. Commun.">
        <title>Thousands of microbial genomes shed light on interconnected biogeochemical processes in an aquifer system.</title>
        <authorList>
            <person name="Anantharaman K."/>
            <person name="Brown C.T."/>
            <person name="Hug L.A."/>
            <person name="Sharon I."/>
            <person name="Castelle C.J."/>
            <person name="Probst A.J."/>
            <person name="Thomas B.C."/>
            <person name="Singh A."/>
            <person name="Wilkins M.J."/>
            <person name="Karaoz U."/>
            <person name="Brodie E.L."/>
            <person name="Williams K.H."/>
            <person name="Hubbard S.S."/>
            <person name="Banfield J.F."/>
        </authorList>
    </citation>
    <scope>NUCLEOTIDE SEQUENCE [LARGE SCALE GENOMIC DNA]</scope>
</reference>
<evidence type="ECO:0000313" key="2">
    <source>
        <dbReference type="EMBL" id="OGZ10179.1"/>
    </source>
</evidence>
<dbReference type="Proteomes" id="UP000178099">
    <property type="component" value="Unassembled WGS sequence"/>
</dbReference>
<name>A0A1G2D983_9BACT</name>